<protein>
    <recommendedName>
        <fullName evidence="1">Ribonuclease H1 N-terminal domain-containing protein</fullName>
    </recommendedName>
</protein>
<dbReference type="SUPFAM" id="SSF55658">
    <property type="entry name" value="L9 N-domain-like"/>
    <property type="match status" value="1"/>
</dbReference>
<keyword evidence="3" id="KW-1185">Reference proteome</keyword>
<dbReference type="AlphaFoldDB" id="A0A067PJ45"/>
<organism evidence="2 3">
    <name type="scientific">Jaapia argillacea MUCL 33604</name>
    <dbReference type="NCBI Taxonomy" id="933084"/>
    <lineage>
        <taxon>Eukaryota</taxon>
        <taxon>Fungi</taxon>
        <taxon>Dikarya</taxon>
        <taxon>Basidiomycota</taxon>
        <taxon>Agaricomycotina</taxon>
        <taxon>Agaricomycetes</taxon>
        <taxon>Agaricomycetidae</taxon>
        <taxon>Jaapiales</taxon>
        <taxon>Jaapiaceae</taxon>
        <taxon>Jaapia</taxon>
    </lineage>
</organism>
<sequence length="154" mass="17433">MPKVRNKFYAVKIGRGGPAIYTTWDECKAKTERFPGAVHKSFTSKSQAEAWLRVPEHRVYMRDPEELTQDEEDLLWQQFPRCATEEPPEFIESGPSVAGISARTEEEDFIRLDEAMDTIPPPPPREVPLVLSPEQMMVLAKVKQGGSVFFTGHG</sequence>
<name>A0A067PJ45_9AGAM</name>
<dbReference type="InterPro" id="IPR009027">
    <property type="entry name" value="Ribosomal_bL9/RNase_H1_N"/>
</dbReference>
<dbReference type="Pfam" id="PF01693">
    <property type="entry name" value="Cauli_VI"/>
    <property type="match status" value="1"/>
</dbReference>
<proteinExistence type="predicted"/>
<dbReference type="InParanoid" id="A0A067PJ45"/>
<dbReference type="OrthoDB" id="432234at2759"/>
<reference evidence="3" key="1">
    <citation type="journal article" date="2014" name="Proc. Natl. Acad. Sci. U.S.A.">
        <title>Extensive sampling of basidiomycete genomes demonstrates inadequacy of the white-rot/brown-rot paradigm for wood decay fungi.</title>
        <authorList>
            <person name="Riley R."/>
            <person name="Salamov A.A."/>
            <person name="Brown D.W."/>
            <person name="Nagy L.G."/>
            <person name="Floudas D."/>
            <person name="Held B.W."/>
            <person name="Levasseur A."/>
            <person name="Lombard V."/>
            <person name="Morin E."/>
            <person name="Otillar R."/>
            <person name="Lindquist E.A."/>
            <person name="Sun H."/>
            <person name="LaButti K.M."/>
            <person name="Schmutz J."/>
            <person name="Jabbour D."/>
            <person name="Luo H."/>
            <person name="Baker S.E."/>
            <person name="Pisabarro A.G."/>
            <person name="Walton J.D."/>
            <person name="Blanchette R.A."/>
            <person name="Henrissat B."/>
            <person name="Martin F."/>
            <person name="Cullen D."/>
            <person name="Hibbett D.S."/>
            <person name="Grigoriev I.V."/>
        </authorList>
    </citation>
    <scope>NUCLEOTIDE SEQUENCE [LARGE SCALE GENOMIC DNA]</scope>
    <source>
        <strain evidence="3">MUCL 33604</strain>
    </source>
</reference>
<feature type="domain" description="Ribonuclease H1 N-terminal" evidence="1">
    <location>
        <begin position="7"/>
        <end position="51"/>
    </location>
</feature>
<dbReference type="InterPro" id="IPR011320">
    <property type="entry name" value="RNase_H1_N"/>
</dbReference>
<evidence type="ECO:0000313" key="2">
    <source>
        <dbReference type="EMBL" id="KDQ54844.1"/>
    </source>
</evidence>
<dbReference type="InterPro" id="IPR037056">
    <property type="entry name" value="RNase_H1_N_sf"/>
</dbReference>
<dbReference type="STRING" id="933084.A0A067PJ45"/>
<dbReference type="Proteomes" id="UP000027265">
    <property type="component" value="Unassembled WGS sequence"/>
</dbReference>
<accession>A0A067PJ45</accession>
<evidence type="ECO:0000259" key="1">
    <source>
        <dbReference type="Pfam" id="PF01693"/>
    </source>
</evidence>
<evidence type="ECO:0000313" key="3">
    <source>
        <dbReference type="Proteomes" id="UP000027265"/>
    </source>
</evidence>
<dbReference type="Gene3D" id="3.40.970.10">
    <property type="entry name" value="Ribonuclease H1, N-terminal domain"/>
    <property type="match status" value="1"/>
</dbReference>
<dbReference type="EMBL" id="KL197727">
    <property type="protein sequence ID" value="KDQ54844.1"/>
    <property type="molecule type" value="Genomic_DNA"/>
</dbReference>
<gene>
    <name evidence="2" type="ORF">JAAARDRAFT_351315</name>
</gene>
<dbReference type="HOGENOM" id="CLU_1518789_0_0_1"/>